<dbReference type="GO" id="GO:0016887">
    <property type="term" value="F:ATP hydrolysis activity"/>
    <property type="evidence" value="ECO:0007669"/>
    <property type="project" value="InterPro"/>
</dbReference>
<accession>Q4RUE5</accession>
<dbReference type="KEGG" id="tng:GSTEN00028834G001"/>
<dbReference type="PANTHER" id="PTHR10760:SF3">
    <property type="entry name" value="TORSIN-3A"/>
    <property type="match status" value="1"/>
</dbReference>
<comment type="caution">
    <text evidence="3">The sequence shown here is derived from an EMBL/GenBank/DDBJ whole genome shotgun (WGS) entry which is preliminary data.</text>
</comment>
<dbReference type="Pfam" id="PF21376">
    <property type="entry name" value="TOR1A_C"/>
    <property type="match status" value="1"/>
</dbReference>
<dbReference type="FunFam" id="3.40.50.300:FF:001222">
    <property type="entry name" value="Torsin family 3, member A"/>
    <property type="match status" value="1"/>
</dbReference>
<dbReference type="InterPro" id="IPR001270">
    <property type="entry name" value="ClpA/B"/>
</dbReference>
<comment type="similarity">
    <text evidence="1">Belongs to the ClpA/ClpB family. Torsin subfamily.</text>
</comment>
<dbReference type="GO" id="GO:0005635">
    <property type="term" value="C:nuclear envelope"/>
    <property type="evidence" value="ECO:0007669"/>
    <property type="project" value="TreeGrafter"/>
</dbReference>
<dbReference type="AlphaFoldDB" id="Q4RUE5"/>
<dbReference type="GO" id="GO:0005524">
    <property type="term" value="F:ATP binding"/>
    <property type="evidence" value="ECO:0007669"/>
    <property type="project" value="InterPro"/>
</dbReference>
<reference evidence="3" key="2">
    <citation type="submission" date="2004-02" db="EMBL/GenBank/DDBJ databases">
        <authorList>
            <consortium name="Genoscope"/>
            <consortium name="Whitehead Institute Centre for Genome Research"/>
        </authorList>
    </citation>
    <scope>NUCLEOTIDE SEQUENCE</scope>
</reference>
<evidence type="ECO:0000256" key="1">
    <source>
        <dbReference type="ARBA" id="ARBA00006235"/>
    </source>
</evidence>
<reference evidence="3" key="1">
    <citation type="journal article" date="2004" name="Nature">
        <title>Genome duplication in the teleost fish Tetraodon nigroviridis reveals the early vertebrate proto-karyotype.</title>
        <authorList>
            <person name="Jaillon O."/>
            <person name="Aury J.-M."/>
            <person name="Brunet F."/>
            <person name="Petit J.-L."/>
            <person name="Stange-Thomann N."/>
            <person name="Mauceli E."/>
            <person name="Bouneau L."/>
            <person name="Fischer C."/>
            <person name="Ozouf-Costaz C."/>
            <person name="Bernot A."/>
            <person name="Nicaud S."/>
            <person name="Jaffe D."/>
            <person name="Fisher S."/>
            <person name="Lutfalla G."/>
            <person name="Dossat C."/>
            <person name="Segurens B."/>
            <person name="Dasilva C."/>
            <person name="Salanoubat M."/>
            <person name="Levy M."/>
            <person name="Boudet N."/>
            <person name="Castellano S."/>
            <person name="Anthouard V."/>
            <person name="Jubin C."/>
            <person name="Castelli V."/>
            <person name="Katinka M."/>
            <person name="Vacherie B."/>
            <person name="Biemont C."/>
            <person name="Skalli Z."/>
            <person name="Cattolico L."/>
            <person name="Poulain J."/>
            <person name="De Berardinis V."/>
            <person name="Cruaud C."/>
            <person name="Duprat S."/>
            <person name="Brottier P."/>
            <person name="Coutanceau J.-P."/>
            <person name="Gouzy J."/>
            <person name="Parra G."/>
            <person name="Lardier G."/>
            <person name="Chapple C."/>
            <person name="McKernan K.J."/>
            <person name="McEwan P."/>
            <person name="Bosak S."/>
            <person name="Kellis M."/>
            <person name="Volff J.-N."/>
            <person name="Guigo R."/>
            <person name="Zody M.C."/>
            <person name="Mesirov J."/>
            <person name="Lindblad-Toh K."/>
            <person name="Birren B."/>
            <person name="Nusbaum C."/>
            <person name="Kahn D."/>
            <person name="Robinson-Rechavi M."/>
            <person name="Laudet V."/>
            <person name="Schachter V."/>
            <person name="Quetier F."/>
            <person name="Saurin W."/>
            <person name="Scarpelli C."/>
            <person name="Wincker P."/>
            <person name="Lander E.S."/>
            <person name="Weissenbach J."/>
            <person name="Roest Crollius H."/>
        </authorList>
    </citation>
    <scope>NUCLEOTIDE SEQUENCE [LARGE SCALE GENOMIC DNA]</scope>
</reference>
<gene>
    <name evidence="3" type="ORF">GSTENG00028834001</name>
</gene>
<evidence type="ECO:0000313" key="3">
    <source>
        <dbReference type="EMBL" id="CAG07987.1"/>
    </source>
</evidence>
<feature type="non-terminal residue" evidence="3">
    <location>
        <position position="366"/>
    </location>
</feature>
<dbReference type="InterPro" id="IPR010448">
    <property type="entry name" value="Torsin"/>
</dbReference>
<dbReference type="EMBL" id="CAAE01014995">
    <property type="protein sequence ID" value="CAG07987.1"/>
    <property type="molecule type" value="Genomic_DNA"/>
</dbReference>
<dbReference type="SMART" id="SM00382">
    <property type="entry name" value="AAA"/>
    <property type="match status" value="1"/>
</dbReference>
<dbReference type="Gene3D" id="3.40.50.300">
    <property type="entry name" value="P-loop containing nucleotide triphosphate hydrolases"/>
    <property type="match status" value="1"/>
</dbReference>
<feature type="domain" description="AAA+ ATPase" evidence="2">
    <location>
        <begin position="111"/>
        <end position="245"/>
    </location>
</feature>
<evidence type="ECO:0000259" key="2">
    <source>
        <dbReference type="SMART" id="SM00382"/>
    </source>
</evidence>
<feature type="non-terminal residue" evidence="3">
    <location>
        <position position="1"/>
    </location>
</feature>
<name>Q4RUE5_TETNG</name>
<dbReference type="PRINTS" id="PR00300">
    <property type="entry name" value="CLPPROTEASEA"/>
</dbReference>
<dbReference type="SUPFAM" id="SSF52540">
    <property type="entry name" value="P-loop containing nucleoside triphosphate hydrolases"/>
    <property type="match status" value="1"/>
</dbReference>
<dbReference type="PANTHER" id="PTHR10760">
    <property type="entry name" value="TORSIN"/>
    <property type="match status" value="1"/>
</dbReference>
<dbReference type="InterPro" id="IPR027417">
    <property type="entry name" value="P-loop_NTPase"/>
</dbReference>
<dbReference type="InterPro" id="IPR049337">
    <property type="entry name" value="TOR1A_C"/>
</dbReference>
<organism evidence="3">
    <name type="scientific">Tetraodon nigroviridis</name>
    <name type="common">Spotted green pufferfish</name>
    <name type="synonym">Chelonodon nigroviridis</name>
    <dbReference type="NCBI Taxonomy" id="99883"/>
    <lineage>
        <taxon>Eukaryota</taxon>
        <taxon>Metazoa</taxon>
        <taxon>Chordata</taxon>
        <taxon>Craniata</taxon>
        <taxon>Vertebrata</taxon>
        <taxon>Euteleostomi</taxon>
        <taxon>Actinopterygii</taxon>
        <taxon>Neopterygii</taxon>
        <taxon>Teleostei</taxon>
        <taxon>Neoteleostei</taxon>
        <taxon>Acanthomorphata</taxon>
        <taxon>Eupercaria</taxon>
        <taxon>Tetraodontiformes</taxon>
        <taxon>Tetradontoidea</taxon>
        <taxon>Tetraodontidae</taxon>
        <taxon>Tetraodon</taxon>
    </lineage>
</organism>
<proteinExistence type="inferred from homology"/>
<sequence length="366" mass="41168">QLDSLSNVSTYYFNYFYCSIWEGDCQPHQDDASQQVPTRDPWAGFPQDYMSLLHQWYCSLGQCCESGDCRITNNITGLARDLQTKLHGQHLAQSVVLKAIQGFINNPESNKPLTLSFHGWSGTGKNFVARMIADNLYRDGVKSECVRLFIAPFHFPHARLVDAYKGQLREAIRDLVLRCPQTLLIFDEAEKLHPGLIDAIKPYMDHYDNVDGVSYRTAIFLFLSNIGGAAINDVALDFWHSGQNREDIGMEDLEHRLRAETMESQGKAAGCGTAGGQMVTWCSSSGGFAQSQLMSGHLVDFFVPFLPLEYRHVKLCARDAYVARGLEPDEATLDEVAKAMLYVPKEERLFSAQGCKSIPQRINFFL</sequence>
<dbReference type="GO" id="GO:0005788">
    <property type="term" value="C:endoplasmic reticulum lumen"/>
    <property type="evidence" value="ECO:0007669"/>
    <property type="project" value="TreeGrafter"/>
</dbReference>
<dbReference type="InterPro" id="IPR003593">
    <property type="entry name" value="AAA+_ATPase"/>
</dbReference>
<dbReference type="OrthoDB" id="19623at2759"/>
<dbReference type="Pfam" id="PF06309">
    <property type="entry name" value="Torsin"/>
    <property type="match status" value="1"/>
</dbReference>
<protein>
    <submittedName>
        <fullName evidence="3">(spotted green pufferfish) hypothetical protein</fullName>
    </submittedName>
</protein>